<keyword evidence="11" id="KW-1185">Reference proteome</keyword>
<protein>
    <submittedName>
        <fullName evidence="10">Chloride channel protein</fullName>
    </submittedName>
</protein>
<dbReference type="Gene3D" id="3.10.580.10">
    <property type="entry name" value="CBS-domain"/>
    <property type="match status" value="1"/>
</dbReference>
<gene>
    <name evidence="10" type="ORF">GRFL_1185</name>
</gene>
<name>A0A1L7I2S6_9FLAO</name>
<proteinExistence type="predicted"/>
<keyword evidence="9" id="KW-0407">Ion channel</keyword>
<evidence type="ECO:0000256" key="4">
    <source>
        <dbReference type="ARBA" id="ARBA00022989"/>
    </source>
</evidence>
<keyword evidence="3" id="KW-0812">Transmembrane</keyword>
<evidence type="ECO:0000256" key="2">
    <source>
        <dbReference type="ARBA" id="ARBA00022448"/>
    </source>
</evidence>
<organism evidence="10 11">
    <name type="scientific">Christiangramia flava JLT2011</name>
    <dbReference type="NCBI Taxonomy" id="1229726"/>
    <lineage>
        <taxon>Bacteria</taxon>
        <taxon>Pseudomonadati</taxon>
        <taxon>Bacteroidota</taxon>
        <taxon>Flavobacteriia</taxon>
        <taxon>Flavobacteriales</taxon>
        <taxon>Flavobacteriaceae</taxon>
        <taxon>Christiangramia</taxon>
    </lineage>
</organism>
<evidence type="ECO:0000256" key="8">
    <source>
        <dbReference type="ARBA" id="ARBA00023214"/>
    </source>
</evidence>
<dbReference type="InterPro" id="IPR001807">
    <property type="entry name" value="ClC"/>
</dbReference>
<dbReference type="EMBL" id="CP016359">
    <property type="protein sequence ID" value="APU67909.1"/>
    <property type="molecule type" value="Genomic_DNA"/>
</dbReference>
<dbReference type="PANTHER" id="PTHR43427:SF6">
    <property type="entry name" value="CHLORIDE CHANNEL PROTEIN CLC-E"/>
    <property type="match status" value="1"/>
</dbReference>
<dbReference type="InterPro" id="IPR014743">
    <property type="entry name" value="Cl-channel_core"/>
</dbReference>
<evidence type="ECO:0000256" key="3">
    <source>
        <dbReference type="ARBA" id="ARBA00022692"/>
    </source>
</evidence>
<evidence type="ECO:0000256" key="1">
    <source>
        <dbReference type="ARBA" id="ARBA00004141"/>
    </source>
</evidence>
<comment type="subcellular location">
    <subcellularLocation>
        <location evidence="1">Membrane</location>
        <topology evidence="1">Multi-pass membrane protein</topology>
    </subcellularLocation>
</comment>
<dbReference type="PROSITE" id="PS51371">
    <property type="entry name" value="CBS"/>
    <property type="match status" value="2"/>
</dbReference>
<dbReference type="CDD" id="cd00400">
    <property type="entry name" value="Voltage_gated_ClC"/>
    <property type="match status" value="1"/>
</dbReference>
<evidence type="ECO:0000313" key="11">
    <source>
        <dbReference type="Proteomes" id="UP000186230"/>
    </source>
</evidence>
<keyword evidence="8" id="KW-0868">Chloride</keyword>
<dbReference type="GO" id="GO:0034707">
    <property type="term" value="C:chloride channel complex"/>
    <property type="evidence" value="ECO:0007669"/>
    <property type="project" value="UniProtKB-KW"/>
</dbReference>
<keyword evidence="4" id="KW-1133">Transmembrane helix</keyword>
<dbReference type="SUPFAM" id="SSF54631">
    <property type="entry name" value="CBS-domain pair"/>
    <property type="match status" value="1"/>
</dbReference>
<evidence type="ECO:0000256" key="5">
    <source>
        <dbReference type="ARBA" id="ARBA00023065"/>
    </source>
</evidence>
<sequence length="609" mass="67728">MRDFLNSTINTIVVAKFTKTLLHKFLSWKSKHLTHQQFLMMLSAIIGFVAGLFAVIIKNLTHLIQHLLEGEFIANYHEAFYFIFPVIGLLIVWFIIKFILRKNVGHGIPTTLYAISRQKGIMKRFQMYASLITAPITVGFGGSVGLEGPTVATGASLGSNISRMFLMNQASRTLLIGCAAAGAMSSIFKAPIAAIIFAIEVFSLDLTLASLLPLLLASVSAILTSYFFFGSQIILPFELQDTFQISEVPFYIMLGILASVTSIYFSKIYFNSTKMLSRITSPFARMMVAGLGLGVLIYFIPPLYGEGYNVVNNLLHENYLQALGTNFFNDYLENIWVVVALLAGLVIFKIVASSLTFSAGGVGGIFAPVMFMGSAMGHCFALIMNNSGLLRNPISVSNFTLVGMAGLMAGVLQAPLTAIFLIAELTHGYELFIPLMITAAISFMITTKFQPHSVYTMELAQRGDLLTHNKDHNVLTLMNISRVIEKNFIPLHVDMNLREVIHEGVIKSSRNIFPVIDDKRNFIGIILLDDIRPIMFDEKMYDEVKVSDIMQRAPAIIDIENDRMKEIMAKFQDSNAWNLPVVKDGKYVGFISKSKLLTAYRQKLIEFTV</sequence>
<evidence type="ECO:0000313" key="10">
    <source>
        <dbReference type="EMBL" id="APU67909.1"/>
    </source>
</evidence>
<keyword evidence="7" id="KW-0869">Chloride channel</keyword>
<dbReference type="InterPro" id="IPR046342">
    <property type="entry name" value="CBS_dom_sf"/>
</dbReference>
<accession>A0A1L7I2S6</accession>
<dbReference type="KEGG" id="gfl:GRFL_1185"/>
<reference evidence="10 11" key="1">
    <citation type="submission" date="2016-07" db="EMBL/GenBank/DDBJ databases">
        <title>Multi-omics approach to identify versatile polysaccharide utilization systems of a marine flavobacterium Gramella flava.</title>
        <authorList>
            <person name="Tang K."/>
        </authorList>
    </citation>
    <scope>NUCLEOTIDE SEQUENCE [LARGE SCALE GENOMIC DNA]</scope>
    <source>
        <strain evidence="10 11">JLT2011</strain>
    </source>
</reference>
<evidence type="ECO:0000256" key="6">
    <source>
        <dbReference type="ARBA" id="ARBA00023136"/>
    </source>
</evidence>
<dbReference type="Gene3D" id="1.10.3080.10">
    <property type="entry name" value="Clc chloride channel"/>
    <property type="match status" value="1"/>
</dbReference>
<dbReference type="InterPro" id="IPR000644">
    <property type="entry name" value="CBS_dom"/>
</dbReference>
<dbReference type="Pfam" id="PF00571">
    <property type="entry name" value="CBS"/>
    <property type="match status" value="2"/>
</dbReference>
<keyword evidence="6" id="KW-0472">Membrane</keyword>
<dbReference type="GO" id="GO:0005254">
    <property type="term" value="F:chloride channel activity"/>
    <property type="evidence" value="ECO:0007669"/>
    <property type="project" value="UniProtKB-KW"/>
</dbReference>
<dbReference type="AlphaFoldDB" id="A0A1L7I2S6"/>
<dbReference type="PRINTS" id="PR00762">
    <property type="entry name" value="CLCHANNEL"/>
</dbReference>
<dbReference type="InterPro" id="IPR050368">
    <property type="entry name" value="ClC-type_chloride_channel"/>
</dbReference>
<dbReference type="Pfam" id="PF00654">
    <property type="entry name" value="Voltage_CLC"/>
    <property type="match status" value="1"/>
</dbReference>
<dbReference type="STRING" id="1229726.GRFL_1185"/>
<dbReference type="CDD" id="cd02205">
    <property type="entry name" value="CBS_pair_SF"/>
    <property type="match status" value="1"/>
</dbReference>
<keyword evidence="5" id="KW-0406">Ion transport</keyword>
<dbReference type="PANTHER" id="PTHR43427">
    <property type="entry name" value="CHLORIDE CHANNEL PROTEIN CLC-E"/>
    <property type="match status" value="1"/>
</dbReference>
<evidence type="ECO:0000256" key="9">
    <source>
        <dbReference type="ARBA" id="ARBA00023303"/>
    </source>
</evidence>
<evidence type="ECO:0000256" key="7">
    <source>
        <dbReference type="ARBA" id="ARBA00023173"/>
    </source>
</evidence>
<keyword evidence="2" id="KW-0813">Transport</keyword>
<dbReference type="SUPFAM" id="SSF81340">
    <property type="entry name" value="Clc chloride channel"/>
    <property type="match status" value="1"/>
</dbReference>
<dbReference type="Proteomes" id="UP000186230">
    <property type="component" value="Chromosome"/>
</dbReference>